<dbReference type="AlphaFoldDB" id="A0A6C0H1W3"/>
<accession>A0A6C0H1W3</accession>
<proteinExistence type="predicted"/>
<name>A0A6C0H1W3_9ZZZZ</name>
<reference evidence="1" key="1">
    <citation type="journal article" date="2020" name="Nature">
        <title>Giant virus diversity and host interactions through global metagenomics.</title>
        <authorList>
            <person name="Schulz F."/>
            <person name="Roux S."/>
            <person name="Paez-Espino D."/>
            <person name="Jungbluth S."/>
            <person name="Walsh D.A."/>
            <person name="Denef V.J."/>
            <person name="McMahon K.D."/>
            <person name="Konstantinidis K.T."/>
            <person name="Eloe-Fadrosh E.A."/>
            <person name="Kyrpides N.C."/>
            <person name="Woyke T."/>
        </authorList>
    </citation>
    <scope>NUCLEOTIDE SEQUENCE</scope>
    <source>
        <strain evidence="1">GVMAG-M-3300023179-4</strain>
    </source>
</reference>
<protein>
    <submittedName>
        <fullName evidence="1">Uncharacterized protein</fullName>
    </submittedName>
</protein>
<sequence length="200" mass="23828">MQYKSKYLKYKLKYLKLYLSLQKGGFKEQIKWPQDLEKIKIGEELKIINIYQYNYKVIDGDYNTRLQSLLKTKPTCIVYSVTPQEILLGFNRDTEYRISEAKFTLDEFPQGLLFEKDIPDTENLANEQVVPNNPNKNQAIQYDQKNDQVISYNPIEYRINNLEKQIAVIEKRLTNHYHILPTSGMKDFEDSHPYYNRKLN</sequence>
<dbReference type="EMBL" id="MN739836">
    <property type="protein sequence ID" value="QHT74053.1"/>
    <property type="molecule type" value="Genomic_DNA"/>
</dbReference>
<organism evidence="1">
    <name type="scientific">viral metagenome</name>
    <dbReference type="NCBI Taxonomy" id="1070528"/>
    <lineage>
        <taxon>unclassified sequences</taxon>
        <taxon>metagenomes</taxon>
        <taxon>organismal metagenomes</taxon>
    </lineage>
</organism>
<evidence type="ECO:0000313" key="1">
    <source>
        <dbReference type="EMBL" id="QHT74053.1"/>
    </source>
</evidence>